<keyword evidence="3" id="KW-1185">Reference proteome</keyword>
<keyword evidence="1" id="KW-0472">Membrane</keyword>
<dbReference type="Proteomes" id="UP000092321">
    <property type="component" value="Unassembled WGS sequence"/>
</dbReference>
<comment type="caution">
    <text evidence="2">The sequence shown here is derived from an EMBL/GenBank/DDBJ whole genome shotgun (WGS) entry which is preliminary data.</text>
</comment>
<feature type="transmembrane region" description="Helical" evidence="1">
    <location>
        <begin position="131"/>
        <end position="151"/>
    </location>
</feature>
<evidence type="ECO:0000313" key="2">
    <source>
        <dbReference type="EMBL" id="OBA26581.1"/>
    </source>
</evidence>
<proteinExistence type="predicted"/>
<gene>
    <name evidence="2" type="ORF">HANVADRAFT_53044</name>
</gene>
<evidence type="ECO:0000256" key="1">
    <source>
        <dbReference type="SAM" id="Phobius"/>
    </source>
</evidence>
<sequence>MISPFENIKKKLNKHFKTKSYYNDLIISNQDVFSEYIECIEIDSKNSLEIFNKEENLKEKIFNLVCNIMIKKRDSLLIQIKKQFDWKNFIKKNILFSIFLSILGFFSYSFGYLYAKRDATFKEVFLASIRYNLQQCCYFIVIEFILYEVIFRRLKRKVNQHAFDIYDEDIKEYYDTRGESVFGNDFFLSENTITNNSNRNDFKIQVFKDKLSNQLNSVSIVKPLVESDDKIIMSIGFMGTLTDNKLMYTILDKMIDNIILDYELLKENYVNKSVELEFISRFIDSDLLNFLINCKGFKVDKQLTHSSKYYKGFNKFRFVKK</sequence>
<feature type="transmembrane region" description="Helical" evidence="1">
    <location>
        <begin position="94"/>
        <end position="115"/>
    </location>
</feature>
<evidence type="ECO:0000313" key="3">
    <source>
        <dbReference type="Proteomes" id="UP000092321"/>
    </source>
</evidence>
<dbReference type="AlphaFoldDB" id="A0A1B7TCY5"/>
<dbReference type="OrthoDB" id="3972635at2759"/>
<reference evidence="3" key="1">
    <citation type="journal article" date="2016" name="Proc. Natl. Acad. Sci. U.S.A.">
        <title>Comparative genomics of biotechnologically important yeasts.</title>
        <authorList>
            <person name="Riley R."/>
            <person name="Haridas S."/>
            <person name="Wolfe K.H."/>
            <person name="Lopes M.R."/>
            <person name="Hittinger C.T."/>
            <person name="Goeker M."/>
            <person name="Salamov A.A."/>
            <person name="Wisecaver J.H."/>
            <person name="Long T.M."/>
            <person name="Calvey C.H."/>
            <person name="Aerts A.L."/>
            <person name="Barry K.W."/>
            <person name="Choi C."/>
            <person name="Clum A."/>
            <person name="Coughlan A.Y."/>
            <person name="Deshpande S."/>
            <person name="Douglass A.P."/>
            <person name="Hanson S.J."/>
            <person name="Klenk H.-P."/>
            <person name="LaButti K.M."/>
            <person name="Lapidus A."/>
            <person name="Lindquist E.A."/>
            <person name="Lipzen A.M."/>
            <person name="Meier-Kolthoff J.P."/>
            <person name="Ohm R.A."/>
            <person name="Otillar R.P."/>
            <person name="Pangilinan J.L."/>
            <person name="Peng Y."/>
            <person name="Rokas A."/>
            <person name="Rosa C.A."/>
            <person name="Scheuner C."/>
            <person name="Sibirny A.A."/>
            <person name="Slot J.C."/>
            <person name="Stielow J.B."/>
            <person name="Sun H."/>
            <person name="Kurtzman C.P."/>
            <person name="Blackwell M."/>
            <person name="Grigoriev I.V."/>
            <person name="Jeffries T.W."/>
        </authorList>
    </citation>
    <scope>NUCLEOTIDE SEQUENCE [LARGE SCALE GENOMIC DNA]</scope>
    <source>
        <strain evidence="3">NRRL Y-1626</strain>
    </source>
</reference>
<dbReference type="EMBL" id="LXPE01000016">
    <property type="protein sequence ID" value="OBA26581.1"/>
    <property type="molecule type" value="Genomic_DNA"/>
</dbReference>
<keyword evidence="1" id="KW-0812">Transmembrane</keyword>
<organism evidence="2 3">
    <name type="scientific">Hanseniaspora valbyensis NRRL Y-1626</name>
    <dbReference type="NCBI Taxonomy" id="766949"/>
    <lineage>
        <taxon>Eukaryota</taxon>
        <taxon>Fungi</taxon>
        <taxon>Dikarya</taxon>
        <taxon>Ascomycota</taxon>
        <taxon>Saccharomycotina</taxon>
        <taxon>Saccharomycetes</taxon>
        <taxon>Saccharomycodales</taxon>
        <taxon>Saccharomycodaceae</taxon>
        <taxon>Hanseniaspora</taxon>
    </lineage>
</organism>
<protein>
    <submittedName>
        <fullName evidence="2">Uncharacterized protein</fullName>
    </submittedName>
</protein>
<accession>A0A1B7TCY5</accession>
<keyword evidence="1" id="KW-1133">Transmembrane helix</keyword>
<name>A0A1B7TCY5_9ASCO</name>